<dbReference type="PANTHER" id="PTHR10513">
    <property type="entry name" value="DEOXYNUCLEOSIDE KINASE"/>
    <property type="match status" value="1"/>
</dbReference>
<dbReference type="SUPFAM" id="SSF52540">
    <property type="entry name" value="P-loop containing nucleoside triphosphate hydrolases"/>
    <property type="match status" value="1"/>
</dbReference>
<dbReference type="GO" id="GO:0019136">
    <property type="term" value="F:deoxynucleoside kinase activity"/>
    <property type="evidence" value="ECO:0007669"/>
    <property type="project" value="TreeGrafter"/>
</dbReference>
<dbReference type="GO" id="GO:0005739">
    <property type="term" value="C:mitochondrion"/>
    <property type="evidence" value="ECO:0007669"/>
    <property type="project" value="TreeGrafter"/>
</dbReference>
<dbReference type="CDD" id="cd01673">
    <property type="entry name" value="dNK"/>
    <property type="match status" value="1"/>
</dbReference>
<name>A0A1S3K5E8_LINAN</name>
<dbReference type="RefSeq" id="XP_013417737.1">
    <property type="nucleotide sequence ID" value="XM_013562283.1"/>
</dbReference>
<dbReference type="GeneID" id="106178919"/>
<dbReference type="OrthoDB" id="567086at2759"/>
<dbReference type="Proteomes" id="UP000085678">
    <property type="component" value="Unplaced"/>
</dbReference>
<proteinExistence type="predicted"/>
<evidence type="ECO:0000313" key="2">
    <source>
        <dbReference type="Proteomes" id="UP000085678"/>
    </source>
</evidence>
<organism evidence="2 3">
    <name type="scientific">Lingula anatina</name>
    <name type="common">Brachiopod</name>
    <name type="synonym">Lingula unguis</name>
    <dbReference type="NCBI Taxonomy" id="7574"/>
    <lineage>
        <taxon>Eukaryota</taxon>
        <taxon>Metazoa</taxon>
        <taxon>Spiralia</taxon>
        <taxon>Lophotrochozoa</taxon>
        <taxon>Brachiopoda</taxon>
        <taxon>Linguliformea</taxon>
        <taxon>Lingulata</taxon>
        <taxon>Lingulida</taxon>
        <taxon>Linguloidea</taxon>
        <taxon>Lingulidae</taxon>
        <taxon>Lingula</taxon>
    </lineage>
</organism>
<sequence length="296" mass="34869">MRKARYRLRLITQHKACFSSLDKSSMFCLKTNARWILRASRVKPATLADEMFPNAINVFFSTCSKAFDSMHSIGTTILRAVNPDKKFTVSVEGNIGSGKTAFLDYFTKYENIEVHQEPVNKWRDIEGHNALDLMYKDPKRWSLCLQSYIQLTMVERHKKKQVRPVRLMERSVYSAKYIFAENLYQSGKMPDIEYVILTEWFNWLVSKEYCHIDLIVYLRTRPEVVHERVKKRCRKEEKAIPLEYLEHLNELYENWLINKTSFPVPAPVLVLDANKDLSNMCEIYEENKKQILCGYG</sequence>
<dbReference type="InterPro" id="IPR031314">
    <property type="entry name" value="DNK_dom"/>
</dbReference>
<dbReference type="AlphaFoldDB" id="A0A1S3K5E8"/>
<keyword evidence="3" id="KW-0808">Transferase</keyword>
<gene>
    <name evidence="3" type="primary">LOC106178919</name>
</gene>
<evidence type="ECO:0000259" key="1">
    <source>
        <dbReference type="Pfam" id="PF01712"/>
    </source>
</evidence>
<dbReference type="InterPro" id="IPR050566">
    <property type="entry name" value="Deoxyribonucleoside_kinase"/>
</dbReference>
<dbReference type="Pfam" id="PF01712">
    <property type="entry name" value="dNK"/>
    <property type="match status" value="1"/>
</dbReference>
<accession>A0A1S3K5E8</accession>
<dbReference type="Gene3D" id="3.40.50.300">
    <property type="entry name" value="P-loop containing nucleotide triphosphate hydrolases"/>
    <property type="match status" value="1"/>
</dbReference>
<protein>
    <submittedName>
        <fullName evidence="3">Thymidine kinase 2, mitochondrial isoform X2</fullName>
    </submittedName>
</protein>
<dbReference type="PANTHER" id="PTHR10513:SF24">
    <property type="entry name" value="THYMIDINE KINASE 2, MITOCHONDRIAL"/>
    <property type="match status" value="1"/>
</dbReference>
<keyword evidence="3" id="KW-0418">Kinase</keyword>
<dbReference type="FunFam" id="3.40.50.300:FF:001571">
    <property type="entry name" value="Deoxynucleoside kinase"/>
    <property type="match status" value="1"/>
</dbReference>
<keyword evidence="2" id="KW-1185">Reference proteome</keyword>
<feature type="domain" description="Deoxynucleoside kinase" evidence="1">
    <location>
        <begin position="89"/>
        <end position="285"/>
    </location>
</feature>
<reference evidence="3" key="1">
    <citation type="submission" date="2025-08" db="UniProtKB">
        <authorList>
            <consortium name="RefSeq"/>
        </authorList>
    </citation>
    <scope>IDENTIFICATION</scope>
    <source>
        <tissue evidence="3">Gonads</tissue>
    </source>
</reference>
<dbReference type="InterPro" id="IPR027417">
    <property type="entry name" value="P-loop_NTPase"/>
</dbReference>
<evidence type="ECO:0000313" key="3">
    <source>
        <dbReference type="RefSeq" id="XP_013417737.1"/>
    </source>
</evidence>